<accession>Q47J73</accession>
<gene>
    <name evidence="5" type="ordered locus">Daro_0349</name>
</gene>
<reference evidence="5" key="1">
    <citation type="submission" date="2005-08" db="EMBL/GenBank/DDBJ databases">
        <title>Complete sequence of Dechloromonas aromatica RCB.</title>
        <authorList>
            <person name="Salinero K.K."/>
            <person name="Copeland A."/>
            <person name="Lucas S."/>
            <person name="Lapidus A."/>
            <person name="Barry K."/>
            <person name="Detter J.C."/>
            <person name="Glavina T."/>
            <person name="Hammon N."/>
            <person name="Israni S."/>
            <person name="Pitluck S."/>
            <person name="Di Bartolo G."/>
            <person name="Trong S."/>
            <person name="Schmutz J."/>
            <person name="Larimer F."/>
            <person name="Land M."/>
            <person name="Ivanova N."/>
            <person name="Richardson P."/>
        </authorList>
    </citation>
    <scope>NUCLEOTIDE SEQUENCE</scope>
    <source>
        <strain evidence="5">RCB</strain>
    </source>
</reference>
<evidence type="ECO:0000313" key="5">
    <source>
        <dbReference type="EMBL" id="AAZ45108.1"/>
    </source>
</evidence>
<dbReference type="PANTHER" id="PTHR11049:SF5">
    <property type="entry name" value="ACYL-COA THIOESTER HYDROLASE YCIA"/>
    <property type="match status" value="1"/>
</dbReference>
<dbReference type="CDD" id="cd03442">
    <property type="entry name" value="BFIT_BACH"/>
    <property type="match status" value="1"/>
</dbReference>
<protein>
    <submittedName>
        <fullName evidence="5">Thioesterase superfamily</fullName>
    </submittedName>
</protein>
<evidence type="ECO:0000256" key="2">
    <source>
        <dbReference type="ARBA" id="ARBA00022801"/>
    </source>
</evidence>
<dbReference type="InterPro" id="IPR029069">
    <property type="entry name" value="HotDog_dom_sf"/>
</dbReference>
<dbReference type="InterPro" id="IPR033120">
    <property type="entry name" value="HOTDOG_ACOT"/>
</dbReference>
<comment type="similarity">
    <text evidence="1">Belongs to the acyl coenzyme A hydrolase family.</text>
</comment>
<dbReference type="Gene3D" id="3.10.129.10">
    <property type="entry name" value="Hotdog Thioesterase"/>
    <property type="match status" value="1"/>
</dbReference>
<dbReference type="KEGG" id="dar:Daro_0349"/>
<dbReference type="EMBL" id="CP000089">
    <property type="protein sequence ID" value="AAZ45108.1"/>
    <property type="molecule type" value="Genomic_DNA"/>
</dbReference>
<dbReference type="SUPFAM" id="SSF54637">
    <property type="entry name" value="Thioesterase/thiol ester dehydrase-isomerase"/>
    <property type="match status" value="1"/>
</dbReference>
<dbReference type="GO" id="GO:0005829">
    <property type="term" value="C:cytosol"/>
    <property type="evidence" value="ECO:0007669"/>
    <property type="project" value="TreeGrafter"/>
</dbReference>
<dbReference type="PANTHER" id="PTHR11049">
    <property type="entry name" value="ACYL COENZYME A THIOESTER HYDROLASE"/>
    <property type="match status" value="1"/>
</dbReference>
<dbReference type="GO" id="GO:0052816">
    <property type="term" value="F:long-chain fatty acyl-CoA hydrolase activity"/>
    <property type="evidence" value="ECO:0007669"/>
    <property type="project" value="TreeGrafter"/>
</dbReference>
<dbReference type="eggNOG" id="COG1607">
    <property type="taxonomic scope" value="Bacteria"/>
</dbReference>
<dbReference type="InterPro" id="IPR006683">
    <property type="entry name" value="Thioestr_dom"/>
</dbReference>
<organism evidence="5">
    <name type="scientific">Dechloromonas aromatica (strain RCB)</name>
    <dbReference type="NCBI Taxonomy" id="159087"/>
    <lineage>
        <taxon>Bacteria</taxon>
        <taxon>Pseudomonadati</taxon>
        <taxon>Pseudomonadota</taxon>
        <taxon>Betaproteobacteria</taxon>
        <taxon>Rhodocyclales</taxon>
        <taxon>Azonexaceae</taxon>
        <taxon>Dechloromonas</taxon>
    </lineage>
</organism>
<dbReference type="PROSITE" id="PS51770">
    <property type="entry name" value="HOTDOG_ACOT"/>
    <property type="match status" value="1"/>
</dbReference>
<feature type="domain" description="HotDog ACOT-type" evidence="4">
    <location>
        <begin position="28"/>
        <end position="141"/>
    </location>
</feature>
<evidence type="ECO:0000256" key="3">
    <source>
        <dbReference type="PROSITE-ProRule" id="PRU01106"/>
    </source>
</evidence>
<evidence type="ECO:0000256" key="1">
    <source>
        <dbReference type="ARBA" id="ARBA00010458"/>
    </source>
</evidence>
<evidence type="ECO:0000259" key="4">
    <source>
        <dbReference type="PROSITE" id="PS51770"/>
    </source>
</evidence>
<dbReference type="HOGENOM" id="CLU_050164_2_0_4"/>
<keyword evidence="2 3" id="KW-0378">Hydrolase</keyword>
<dbReference type="GO" id="GO:0006637">
    <property type="term" value="P:acyl-CoA metabolic process"/>
    <property type="evidence" value="ECO:0007669"/>
    <property type="project" value="TreeGrafter"/>
</dbReference>
<dbReference type="GO" id="GO:0009062">
    <property type="term" value="P:fatty acid catabolic process"/>
    <property type="evidence" value="ECO:0007669"/>
    <property type="project" value="TreeGrafter"/>
</dbReference>
<sequence length="151" mass="16096">MKTAAFPGKSGNNSQSGLTMTIDPLVLPNKHCTLRVVPMPADLNQNGDVFGGWVMAQVDVAGAIPAMRRACGRVATVSVNSFLFKQPVSVGDIVSLYADIVRVGTTSITVRVEVYAERNYAAPIIVKVTEAELTYVAIDGAGMKRNVPTEK</sequence>
<proteinExistence type="inferred from homology"/>
<dbReference type="AlphaFoldDB" id="Q47J73"/>
<dbReference type="STRING" id="159087.Daro_0349"/>
<name>Q47J73_DECAR</name>
<dbReference type="InterPro" id="IPR040170">
    <property type="entry name" value="Cytosol_ACT"/>
</dbReference>
<dbReference type="Pfam" id="PF03061">
    <property type="entry name" value="4HBT"/>
    <property type="match status" value="1"/>
</dbReference>